<organism evidence="7 8">
    <name type="scientific">Sander lucioperca</name>
    <name type="common">Pike-perch</name>
    <name type="synonym">Perca lucioperca</name>
    <dbReference type="NCBI Taxonomy" id="283035"/>
    <lineage>
        <taxon>Eukaryota</taxon>
        <taxon>Metazoa</taxon>
        <taxon>Chordata</taxon>
        <taxon>Craniata</taxon>
        <taxon>Vertebrata</taxon>
        <taxon>Euteleostomi</taxon>
        <taxon>Actinopterygii</taxon>
        <taxon>Neopterygii</taxon>
        <taxon>Teleostei</taxon>
        <taxon>Neoteleostei</taxon>
        <taxon>Acanthomorphata</taxon>
        <taxon>Eupercaria</taxon>
        <taxon>Perciformes</taxon>
        <taxon>Percoidei</taxon>
        <taxon>Percidae</taxon>
        <taxon>Luciopercinae</taxon>
        <taxon>Sander</taxon>
    </lineage>
</organism>
<comment type="subcellular location">
    <subcellularLocation>
        <location evidence="1">Secreted</location>
    </subcellularLocation>
</comment>
<evidence type="ECO:0000313" key="7">
    <source>
        <dbReference type="Ensembl" id="ENSSLUP00000055350.1"/>
    </source>
</evidence>
<dbReference type="AlphaFoldDB" id="A0A8D0AJN9"/>
<evidence type="ECO:0000259" key="6">
    <source>
        <dbReference type="SMART" id="SM00035"/>
    </source>
</evidence>
<dbReference type="PANTHER" id="PTHR10970">
    <property type="entry name" value="CLUSTERIN"/>
    <property type="match status" value="1"/>
</dbReference>
<dbReference type="GO" id="GO:0051787">
    <property type="term" value="F:misfolded protein binding"/>
    <property type="evidence" value="ECO:0007669"/>
    <property type="project" value="TreeGrafter"/>
</dbReference>
<dbReference type="GO" id="GO:0005615">
    <property type="term" value="C:extracellular space"/>
    <property type="evidence" value="ECO:0007669"/>
    <property type="project" value="TreeGrafter"/>
</dbReference>
<keyword evidence="4" id="KW-1015">Disulfide bond</keyword>
<dbReference type="Proteomes" id="UP000694568">
    <property type="component" value="Unplaced"/>
</dbReference>
<dbReference type="GeneTree" id="ENSGT00530000063668"/>
<reference evidence="7" key="1">
    <citation type="submission" date="2025-08" db="UniProtKB">
        <authorList>
            <consortium name="Ensembl"/>
        </authorList>
    </citation>
    <scope>IDENTIFICATION</scope>
</reference>
<evidence type="ECO:0000256" key="4">
    <source>
        <dbReference type="ARBA" id="ARBA00023157"/>
    </source>
</evidence>
<evidence type="ECO:0000256" key="5">
    <source>
        <dbReference type="ARBA" id="ARBA00023180"/>
    </source>
</evidence>
<proteinExistence type="inferred from homology"/>
<evidence type="ECO:0000313" key="8">
    <source>
        <dbReference type="Proteomes" id="UP000694568"/>
    </source>
</evidence>
<dbReference type="InterPro" id="IPR000753">
    <property type="entry name" value="Clusterin-like"/>
</dbReference>
<sequence>MNLFFFALCQGPKPHLIHSGLLRGNVSETELSVLGFLQKAMQLVWETEQKLKEADQDLTKSSFDECRPCLEDTYKAFFTSKCRRGFASFSFKVEDFFRKMATQLEAMDHVYNHNEENVDRTNPPDNQVTEDGADLELLQADASFSQLLSNISLLYNQSIILVKRMQQVLGHSFLAAFTAEARPSPLSAMQGDLSAGFFRTVGLDHILDSVSDFGRNVLEEFSSTMADYFQQSRSLSALGLSQSRYLCRPLRRQASECWQLQSLCEACECPGVQQLHSEMEEMHMLLNASCLQYDDRLQLVQRHTADTQRWYRNMDDKYGWVSQLSNSTAGPHNIFSVITVCLNLNSKVNPQQQMKSIRPKTDSSVVVTILDSAPITISVPAELEVDDNAFIQYVAQESYKEKKHESL</sequence>
<reference evidence="7" key="2">
    <citation type="submission" date="2025-09" db="UniProtKB">
        <authorList>
            <consortium name="Ensembl"/>
        </authorList>
    </citation>
    <scope>IDENTIFICATION</scope>
</reference>
<evidence type="ECO:0000256" key="1">
    <source>
        <dbReference type="ARBA" id="ARBA00004613"/>
    </source>
</evidence>
<dbReference type="PANTHER" id="PTHR10970:SF2">
    <property type="entry name" value="CLUSTERIN-LIKE PROTEIN 1"/>
    <property type="match status" value="1"/>
</dbReference>
<accession>A0A8D0AJN9</accession>
<protein>
    <recommendedName>
        <fullName evidence="6">Clusterin C-terminal domain-containing protein</fullName>
    </recommendedName>
</protein>
<dbReference type="Ensembl" id="ENSSLUT00000056964.1">
    <property type="protein sequence ID" value="ENSSLUP00000055350.1"/>
    <property type="gene ID" value="ENSSLUG00000023887.1"/>
</dbReference>
<comment type="similarity">
    <text evidence="2">Belongs to the clusterin family.</text>
</comment>
<feature type="domain" description="Clusterin C-terminal" evidence="6">
    <location>
        <begin position="193"/>
        <end position="403"/>
    </location>
</feature>
<name>A0A8D0AJN9_SANLU</name>
<dbReference type="Pfam" id="PF01093">
    <property type="entry name" value="Clusterin"/>
    <property type="match status" value="1"/>
</dbReference>
<dbReference type="SMART" id="SM00035">
    <property type="entry name" value="CLa"/>
    <property type="match status" value="1"/>
</dbReference>
<keyword evidence="5" id="KW-0325">Glycoprotein</keyword>
<evidence type="ECO:0000256" key="3">
    <source>
        <dbReference type="ARBA" id="ARBA00022525"/>
    </source>
</evidence>
<evidence type="ECO:0000256" key="2">
    <source>
        <dbReference type="ARBA" id="ARBA00010069"/>
    </source>
</evidence>
<dbReference type="InterPro" id="IPR016015">
    <property type="entry name" value="Clusterin_C"/>
</dbReference>
<keyword evidence="3" id="KW-0964">Secreted</keyword>
<dbReference type="GO" id="GO:0005634">
    <property type="term" value="C:nucleus"/>
    <property type="evidence" value="ECO:0007669"/>
    <property type="project" value="TreeGrafter"/>
</dbReference>
<keyword evidence="8" id="KW-1185">Reference proteome</keyword>